<dbReference type="InterPro" id="IPR005511">
    <property type="entry name" value="SMP-30"/>
</dbReference>
<proteinExistence type="inferred from homology"/>
<reference evidence="3 4" key="1">
    <citation type="submission" date="2020-09" db="EMBL/GenBank/DDBJ databases">
        <title>Isolation and identification of active actinomycetes.</title>
        <authorList>
            <person name="Li X."/>
        </authorList>
    </citation>
    <scope>NUCLEOTIDE SEQUENCE [LARGE SCALE GENOMIC DNA]</scope>
    <source>
        <strain evidence="3 4">NEAU-LLC</strain>
    </source>
</reference>
<dbReference type="SUPFAM" id="SSF63829">
    <property type="entry name" value="Calcium-dependent phosphotriesterase"/>
    <property type="match status" value="1"/>
</dbReference>
<dbReference type="Gene3D" id="2.120.10.30">
    <property type="entry name" value="TolB, C-terminal domain"/>
    <property type="match status" value="1"/>
</dbReference>
<dbReference type="Proteomes" id="UP000598426">
    <property type="component" value="Unassembled WGS sequence"/>
</dbReference>
<dbReference type="PANTHER" id="PTHR10907">
    <property type="entry name" value="REGUCALCIN"/>
    <property type="match status" value="1"/>
</dbReference>
<dbReference type="PRINTS" id="PR01790">
    <property type="entry name" value="SMP30FAMILY"/>
</dbReference>
<dbReference type="InterPro" id="IPR013658">
    <property type="entry name" value="SGL"/>
</dbReference>
<evidence type="ECO:0000313" key="3">
    <source>
        <dbReference type="EMBL" id="MBD3943896.1"/>
    </source>
</evidence>
<name>A0ABR8NWE0_9MICO</name>
<evidence type="ECO:0000256" key="1">
    <source>
        <dbReference type="ARBA" id="ARBA00008853"/>
    </source>
</evidence>
<dbReference type="EMBL" id="JACXZS010000018">
    <property type="protein sequence ID" value="MBD3943896.1"/>
    <property type="molecule type" value="Genomic_DNA"/>
</dbReference>
<evidence type="ECO:0000259" key="2">
    <source>
        <dbReference type="Pfam" id="PF08450"/>
    </source>
</evidence>
<evidence type="ECO:0000313" key="4">
    <source>
        <dbReference type="Proteomes" id="UP000598426"/>
    </source>
</evidence>
<feature type="domain" description="SMP-30/Gluconolactonase/LRE-like region" evidence="2">
    <location>
        <begin position="24"/>
        <end position="264"/>
    </location>
</feature>
<gene>
    <name evidence="3" type="ORF">IF188_19575</name>
</gene>
<comment type="caution">
    <text evidence="3">The sequence shown here is derived from an EMBL/GenBank/DDBJ whole genome shotgun (WGS) entry which is preliminary data.</text>
</comment>
<dbReference type="InterPro" id="IPR011042">
    <property type="entry name" value="6-blade_b-propeller_TolB-like"/>
</dbReference>
<protein>
    <submittedName>
        <fullName evidence="3">SMP-30/gluconolactonase/LRE family protein</fullName>
    </submittedName>
</protein>
<organism evidence="3 4">
    <name type="scientific">Microbacterium helvum</name>
    <dbReference type="NCBI Taxonomy" id="2773713"/>
    <lineage>
        <taxon>Bacteria</taxon>
        <taxon>Bacillati</taxon>
        <taxon>Actinomycetota</taxon>
        <taxon>Actinomycetes</taxon>
        <taxon>Micrococcales</taxon>
        <taxon>Microbacteriaceae</taxon>
        <taxon>Microbacterium</taxon>
    </lineage>
</organism>
<accession>A0ABR8NWE0</accession>
<dbReference type="Pfam" id="PF08450">
    <property type="entry name" value="SGL"/>
    <property type="match status" value="1"/>
</dbReference>
<dbReference type="PANTHER" id="PTHR10907:SF47">
    <property type="entry name" value="REGUCALCIN"/>
    <property type="match status" value="1"/>
</dbReference>
<sequence>MEPGYADVPLLATAEPATDEPQFLGEGPTWDPIRERLLWVDIMAGAVHVGRLHDDGRVEPQSRIQTPDSAGAVAVAADGALVVAGTSRLHYVSGDGAISSGRELVTGEGRRFNDGKPDPAGRFVVGTLGPGDELLLRVEAGVDEPTTVIDDDLTLSNGLAWSADGRRFYSADTGSSRIFVRSYDPATGATGPRTVFAALSHGHPDGMTIDADDHVWVAVWGGGCVLRFAPDGRLVGRVDVPAPHTTCPVFAGPELDTLVVTTATEHLTQAQRDAHPLSGRVFTARPGVRGIPPLLWGGR</sequence>
<comment type="similarity">
    <text evidence="1">Belongs to the SMP-30/CGR1 family.</text>
</comment>
<keyword evidence="4" id="KW-1185">Reference proteome</keyword>